<dbReference type="Proteomes" id="UP000288490">
    <property type="component" value="Unassembled WGS sequence"/>
</dbReference>
<evidence type="ECO:0000313" key="1">
    <source>
        <dbReference type="EMBL" id="RST95965.1"/>
    </source>
</evidence>
<dbReference type="InterPro" id="IPR035903">
    <property type="entry name" value="HesB-like_dom_sf"/>
</dbReference>
<dbReference type="EMBL" id="NGJT01000002">
    <property type="protein sequence ID" value="RST95965.1"/>
    <property type="molecule type" value="Genomic_DNA"/>
</dbReference>
<proteinExistence type="predicted"/>
<gene>
    <name evidence="1" type="ORF">CBF36_02010</name>
</gene>
<dbReference type="RefSeq" id="WP_125956158.1">
    <property type="nucleotide sequence ID" value="NZ_JAQEJV010000002.1"/>
</dbReference>
<keyword evidence="2" id="KW-1185">Reference proteome</keyword>
<protein>
    <submittedName>
        <fullName evidence="1">HesB/YadR/YfhF family protein</fullName>
    </submittedName>
</protein>
<accession>A0A429ZQL8</accession>
<organism evidence="1 2">
    <name type="scientific">Vagococcus bubulae</name>
    <dbReference type="NCBI Taxonomy" id="1977868"/>
    <lineage>
        <taxon>Bacteria</taxon>
        <taxon>Bacillati</taxon>
        <taxon>Bacillota</taxon>
        <taxon>Bacilli</taxon>
        <taxon>Lactobacillales</taxon>
        <taxon>Enterococcaceae</taxon>
        <taxon>Vagococcus</taxon>
    </lineage>
</organism>
<sequence>MKLIVTDDAHKWFVEELGLKSGDFVRIFGKYGGSTNVHVGFSTGIQLVEPENPLTTTLIDGITYFTEQADDWFFTDYTLTVGMDNTLNEPNFTYA</sequence>
<dbReference type="OrthoDB" id="1645729at2"/>
<comment type="caution">
    <text evidence="1">The sequence shown here is derived from an EMBL/GenBank/DDBJ whole genome shotgun (WGS) entry which is preliminary data.</text>
</comment>
<dbReference type="SUPFAM" id="SSF89360">
    <property type="entry name" value="HesB-like domain"/>
    <property type="match status" value="1"/>
</dbReference>
<evidence type="ECO:0000313" key="2">
    <source>
        <dbReference type="Proteomes" id="UP000288490"/>
    </source>
</evidence>
<reference evidence="1 2" key="1">
    <citation type="submission" date="2017-05" db="EMBL/GenBank/DDBJ databases">
        <title>Vagococcus spp. assemblies.</title>
        <authorList>
            <person name="Gulvik C.A."/>
        </authorList>
    </citation>
    <scope>NUCLEOTIDE SEQUENCE [LARGE SCALE GENOMIC DNA]</scope>
    <source>
        <strain evidence="1 2">SS1994</strain>
    </source>
</reference>
<name>A0A429ZQL8_9ENTE</name>
<dbReference type="AlphaFoldDB" id="A0A429ZQL8"/>